<reference evidence="5" key="1">
    <citation type="submission" date="2024-04" db="EMBL/GenBank/DDBJ databases">
        <title>Salinicola lusitanus LLJ914,a marine bacterium isolated from the Okinawa Trough.</title>
        <authorList>
            <person name="Li J."/>
        </authorList>
    </citation>
    <scope>NUCLEOTIDE SEQUENCE [LARGE SCALE GENOMIC DNA]</scope>
</reference>
<evidence type="ECO:0000313" key="4">
    <source>
        <dbReference type="EMBL" id="KAK7933744.1"/>
    </source>
</evidence>
<dbReference type="AlphaFoldDB" id="A0AAW0PPJ4"/>
<keyword evidence="1 2" id="KW-0732">Signal</keyword>
<dbReference type="GO" id="GO:0016020">
    <property type="term" value="C:membrane"/>
    <property type="evidence" value="ECO:0007669"/>
    <property type="project" value="TreeGrafter"/>
</dbReference>
<comment type="caution">
    <text evidence="4">The sequence shown here is derived from an EMBL/GenBank/DDBJ whole genome shotgun (WGS) entry which is preliminary data.</text>
</comment>
<dbReference type="PANTHER" id="PTHR46096">
    <property type="entry name" value="PERFORIN-1"/>
    <property type="match status" value="1"/>
</dbReference>
<dbReference type="PROSITE" id="PS50004">
    <property type="entry name" value="C2"/>
    <property type="match status" value="2"/>
</dbReference>
<keyword evidence="5" id="KW-1185">Reference proteome</keyword>
<dbReference type="Pfam" id="PF00168">
    <property type="entry name" value="C2"/>
    <property type="match status" value="2"/>
</dbReference>
<evidence type="ECO:0000256" key="1">
    <source>
        <dbReference type="ARBA" id="ARBA00022729"/>
    </source>
</evidence>
<feature type="signal peptide" evidence="2">
    <location>
        <begin position="1"/>
        <end position="18"/>
    </location>
</feature>
<dbReference type="GO" id="GO:0051607">
    <property type="term" value="P:defense response to virus"/>
    <property type="evidence" value="ECO:0007669"/>
    <property type="project" value="TreeGrafter"/>
</dbReference>
<evidence type="ECO:0000256" key="2">
    <source>
        <dbReference type="SAM" id="SignalP"/>
    </source>
</evidence>
<feature type="domain" description="C2" evidence="3">
    <location>
        <begin position="1"/>
        <end position="121"/>
    </location>
</feature>
<dbReference type="EMBL" id="JBBPFD010000003">
    <property type="protein sequence ID" value="KAK7933744.1"/>
    <property type="molecule type" value="Genomic_DNA"/>
</dbReference>
<dbReference type="PANTHER" id="PTHR46096:SF3">
    <property type="entry name" value="PERFORIN-1"/>
    <property type="match status" value="1"/>
</dbReference>
<proteinExistence type="predicted"/>
<accession>A0AAW0PPJ4</accession>
<organism evidence="4 5">
    <name type="scientific">Mugilogobius chulae</name>
    <name type="common">yellowstripe goby</name>
    <dbReference type="NCBI Taxonomy" id="88201"/>
    <lineage>
        <taxon>Eukaryota</taxon>
        <taxon>Metazoa</taxon>
        <taxon>Chordata</taxon>
        <taxon>Craniata</taxon>
        <taxon>Vertebrata</taxon>
        <taxon>Euteleostomi</taxon>
        <taxon>Actinopterygii</taxon>
        <taxon>Neopterygii</taxon>
        <taxon>Teleostei</taxon>
        <taxon>Neoteleostei</taxon>
        <taxon>Acanthomorphata</taxon>
        <taxon>Gobiaria</taxon>
        <taxon>Gobiiformes</taxon>
        <taxon>Gobioidei</taxon>
        <taxon>Gobiidae</taxon>
        <taxon>Gobionellinae</taxon>
        <taxon>Mugilogobius</taxon>
    </lineage>
</organism>
<dbReference type="Gene3D" id="2.60.40.150">
    <property type="entry name" value="C2 domain"/>
    <property type="match status" value="2"/>
</dbReference>
<name>A0AAW0PPJ4_9GOBI</name>
<dbReference type="GO" id="GO:0022829">
    <property type="term" value="F:wide pore channel activity"/>
    <property type="evidence" value="ECO:0007669"/>
    <property type="project" value="TreeGrafter"/>
</dbReference>
<gene>
    <name evidence="4" type="ORF">WMY93_004640</name>
</gene>
<sequence length="268" mass="30635">MASPLLLLLVLGVSLSWAQVKIYDLRASDLPSSIFATTDGYVKVFCGPADLGKTETRDDDINPWWKEEFTYFKAQENDVLRLEVFDDDILFDDLLGVCQRQIKVGTHKHDCFLEKGGTLHYTYTLNARYRALRPSLHHVTMKSVTLLLLCSSILCCWAQTQLRVFNLRAKGLPQDALGITDGYVKVFCRDDLVGQTSVRKNTADPWWKEEYTYYTAQLDSELKLEVHDEDLIWDDLVGTCLTQVQPGTHQKQCVLEKGGMLFYDYTLS</sequence>
<dbReference type="InterPro" id="IPR000008">
    <property type="entry name" value="C2_dom"/>
</dbReference>
<dbReference type="InterPro" id="IPR052784">
    <property type="entry name" value="Perforin-1_pore-forming"/>
</dbReference>
<feature type="domain" description="C2" evidence="3">
    <location>
        <begin position="140"/>
        <end position="257"/>
    </location>
</feature>
<dbReference type="Proteomes" id="UP001460270">
    <property type="component" value="Unassembled WGS sequence"/>
</dbReference>
<dbReference type="SMART" id="SM00239">
    <property type="entry name" value="C2"/>
    <property type="match status" value="2"/>
</dbReference>
<dbReference type="GO" id="GO:0001913">
    <property type="term" value="P:T cell mediated cytotoxicity"/>
    <property type="evidence" value="ECO:0007669"/>
    <property type="project" value="TreeGrafter"/>
</dbReference>
<feature type="chain" id="PRO_5043541829" description="C2 domain-containing protein" evidence="2">
    <location>
        <begin position="19"/>
        <end position="268"/>
    </location>
</feature>
<dbReference type="InterPro" id="IPR035892">
    <property type="entry name" value="C2_domain_sf"/>
</dbReference>
<protein>
    <recommendedName>
        <fullName evidence="3">C2 domain-containing protein</fullName>
    </recommendedName>
</protein>
<evidence type="ECO:0000259" key="3">
    <source>
        <dbReference type="PROSITE" id="PS50004"/>
    </source>
</evidence>
<dbReference type="GO" id="GO:0001771">
    <property type="term" value="P:immunological synapse formation"/>
    <property type="evidence" value="ECO:0007669"/>
    <property type="project" value="TreeGrafter"/>
</dbReference>
<evidence type="ECO:0000313" key="5">
    <source>
        <dbReference type="Proteomes" id="UP001460270"/>
    </source>
</evidence>
<dbReference type="SUPFAM" id="SSF49562">
    <property type="entry name" value="C2 domain (Calcium/lipid-binding domain, CaLB)"/>
    <property type="match status" value="2"/>
</dbReference>